<accession>A0A077S2L6</accession>
<evidence type="ECO:0000313" key="1">
    <source>
        <dbReference type="EMBL" id="CDM85409.1"/>
    </source>
</evidence>
<reference evidence="1" key="1">
    <citation type="journal article" date="2014" name="Science">
        <title>Structural and functional partitioning of bread wheat chromosome 3B.</title>
        <authorList>
            <person name="Choulet F."/>
            <person name="Alberti A."/>
            <person name="Theil S."/>
            <person name="Glover N."/>
            <person name="Barbe V."/>
            <person name="Daron J."/>
            <person name="Pingault L."/>
            <person name="Sourdille P."/>
            <person name="Couloux A."/>
            <person name="Paux E."/>
            <person name="Leroy P."/>
            <person name="Mangenot S."/>
            <person name="Guilhot N."/>
            <person name="Le Gouis J."/>
            <person name="Balfourier F."/>
            <person name="Alaux M."/>
            <person name="Jamilloux V."/>
            <person name="Poulain J."/>
            <person name="Durand C."/>
            <person name="Bellec A."/>
            <person name="Gaspin C."/>
            <person name="Safar J."/>
            <person name="Dolezel J."/>
            <person name="Rogers J."/>
            <person name="Vandepoele K."/>
            <person name="Aury J.M."/>
            <person name="Mayer K."/>
            <person name="Berges H."/>
            <person name="Quesneville H."/>
            <person name="Wincker P."/>
            <person name="Feuillet C."/>
        </authorList>
    </citation>
    <scope>NUCLEOTIDE SEQUENCE</scope>
</reference>
<name>A0A077S2L6_WHEAT</name>
<dbReference type="AlphaFoldDB" id="A0A077S2L6"/>
<proteinExistence type="predicted"/>
<sequence length="199" mass="22271">MAILQIRDEIELIGEAGVRSASRTFSPPRRAAGQQILLSLCGWLPVWFCCALFNIVHHEDEHYLDMIRNHASGCLPEMRKDAHMKPTDSQIRKAWSLSCSDDDNWGVSCKNNSSSVQPSWLNALVALVEILKLYEAPWIEFASKRITQPDSTGSSLFLPNCSIDAYKFAGTELCAVFQLNAAPNGFVTVERQYTPHSQL</sequence>
<gene>
    <name evidence="1" type="ORF">TRAES_3BF032000180CFD_c1</name>
</gene>
<dbReference type="HOGENOM" id="CLU_1374387_0_0_1"/>
<protein>
    <submittedName>
        <fullName evidence="1">Uncharacterized protein</fullName>
    </submittedName>
</protein>
<organism evidence="1">
    <name type="scientific">Triticum aestivum</name>
    <name type="common">Wheat</name>
    <dbReference type="NCBI Taxonomy" id="4565"/>
    <lineage>
        <taxon>Eukaryota</taxon>
        <taxon>Viridiplantae</taxon>
        <taxon>Streptophyta</taxon>
        <taxon>Embryophyta</taxon>
        <taxon>Tracheophyta</taxon>
        <taxon>Spermatophyta</taxon>
        <taxon>Magnoliopsida</taxon>
        <taxon>Liliopsida</taxon>
        <taxon>Poales</taxon>
        <taxon>Poaceae</taxon>
        <taxon>BOP clade</taxon>
        <taxon>Pooideae</taxon>
        <taxon>Triticodae</taxon>
        <taxon>Triticeae</taxon>
        <taxon>Triticinae</taxon>
        <taxon>Triticum</taxon>
    </lineage>
</organism>
<dbReference type="EMBL" id="HG670306">
    <property type="protein sequence ID" value="CDM85409.1"/>
    <property type="molecule type" value="Genomic_DNA"/>
</dbReference>